<dbReference type="InterPro" id="IPR036388">
    <property type="entry name" value="WH-like_DNA-bd_sf"/>
</dbReference>
<evidence type="ECO:0000256" key="2">
    <source>
        <dbReference type="ARBA" id="ARBA00023125"/>
    </source>
</evidence>
<protein>
    <submittedName>
        <fullName evidence="5">DNA-binding MarR family transcriptional regulator</fullName>
    </submittedName>
</protein>
<reference evidence="5 6" key="1">
    <citation type="journal article" date="2015" name="Stand. Genomic Sci.">
        <title>Genomic Encyclopedia of Bacterial and Archaeal Type Strains, Phase III: the genomes of soil and plant-associated and newly described type strains.</title>
        <authorList>
            <person name="Whitman W.B."/>
            <person name="Woyke T."/>
            <person name="Klenk H.P."/>
            <person name="Zhou Y."/>
            <person name="Lilburn T.G."/>
            <person name="Beck B.J."/>
            <person name="De Vos P."/>
            <person name="Vandamme P."/>
            <person name="Eisen J.A."/>
            <person name="Garrity G."/>
            <person name="Hugenholtz P."/>
            <person name="Kyrpides N.C."/>
        </authorList>
    </citation>
    <scope>NUCLEOTIDE SEQUENCE [LARGE SCALE GENOMIC DNA]</scope>
    <source>
        <strain evidence="5 6">VKM Ac-2538</strain>
    </source>
</reference>
<dbReference type="InterPro" id="IPR000835">
    <property type="entry name" value="HTH_MarR-typ"/>
</dbReference>
<dbReference type="PROSITE" id="PS01117">
    <property type="entry name" value="HTH_MARR_1"/>
    <property type="match status" value="1"/>
</dbReference>
<evidence type="ECO:0000259" key="4">
    <source>
        <dbReference type="PROSITE" id="PS50995"/>
    </source>
</evidence>
<dbReference type="GO" id="GO:0003677">
    <property type="term" value="F:DNA binding"/>
    <property type="evidence" value="ECO:0007669"/>
    <property type="project" value="UniProtKB-KW"/>
</dbReference>
<keyword evidence="2 5" id="KW-0238">DNA-binding</keyword>
<evidence type="ECO:0000313" key="5">
    <source>
        <dbReference type="EMBL" id="TCO18445.1"/>
    </source>
</evidence>
<dbReference type="PROSITE" id="PS50995">
    <property type="entry name" value="HTH_MARR_2"/>
    <property type="match status" value="1"/>
</dbReference>
<keyword evidence="1" id="KW-0805">Transcription regulation</keyword>
<proteinExistence type="predicted"/>
<gene>
    <name evidence="5" type="ORF">EV644_112193</name>
</gene>
<name>A0ABY2BID2_9ACTN</name>
<evidence type="ECO:0000256" key="1">
    <source>
        <dbReference type="ARBA" id="ARBA00023015"/>
    </source>
</evidence>
<dbReference type="EMBL" id="SLWM01000012">
    <property type="protein sequence ID" value="TCO18445.1"/>
    <property type="molecule type" value="Genomic_DNA"/>
</dbReference>
<organism evidence="5 6">
    <name type="scientific">Kribbella orskensis</name>
    <dbReference type="NCBI Taxonomy" id="2512216"/>
    <lineage>
        <taxon>Bacteria</taxon>
        <taxon>Bacillati</taxon>
        <taxon>Actinomycetota</taxon>
        <taxon>Actinomycetes</taxon>
        <taxon>Propionibacteriales</taxon>
        <taxon>Kribbellaceae</taxon>
        <taxon>Kribbella</taxon>
    </lineage>
</organism>
<dbReference type="InterPro" id="IPR039422">
    <property type="entry name" value="MarR/SlyA-like"/>
</dbReference>
<dbReference type="RefSeq" id="WP_305000087.1">
    <property type="nucleotide sequence ID" value="NZ_SLWM01000012.1"/>
</dbReference>
<sequence>MDHVEEMDGGCVTFLVRHAWLSMRSAAAAALAEHGLSVQQYGTLLLLAEKPGCTIAELARKVGTARQSANELITGMERAGLLERRANPTDRRSQQLYLTDAGQRRLADATPAVRAVERDLEASFTPADRATARAWLERMVNSETPAEDPA</sequence>
<feature type="domain" description="HTH marR-type" evidence="4">
    <location>
        <begin position="1"/>
        <end position="141"/>
    </location>
</feature>
<dbReference type="Pfam" id="PF12802">
    <property type="entry name" value="MarR_2"/>
    <property type="match status" value="1"/>
</dbReference>
<dbReference type="Proteomes" id="UP000295818">
    <property type="component" value="Unassembled WGS sequence"/>
</dbReference>
<comment type="caution">
    <text evidence="5">The sequence shown here is derived from an EMBL/GenBank/DDBJ whole genome shotgun (WGS) entry which is preliminary data.</text>
</comment>
<dbReference type="SUPFAM" id="SSF46785">
    <property type="entry name" value="Winged helix' DNA-binding domain"/>
    <property type="match status" value="1"/>
</dbReference>
<dbReference type="PANTHER" id="PTHR33164:SF43">
    <property type="entry name" value="HTH-TYPE TRANSCRIPTIONAL REPRESSOR YETL"/>
    <property type="match status" value="1"/>
</dbReference>
<dbReference type="InterPro" id="IPR023187">
    <property type="entry name" value="Tscrpt_reg_MarR-type_CS"/>
</dbReference>
<evidence type="ECO:0000256" key="3">
    <source>
        <dbReference type="ARBA" id="ARBA00023163"/>
    </source>
</evidence>
<keyword evidence="3" id="KW-0804">Transcription</keyword>
<dbReference type="PANTHER" id="PTHR33164">
    <property type="entry name" value="TRANSCRIPTIONAL REGULATOR, MARR FAMILY"/>
    <property type="match status" value="1"/>
</dbReference>
<accession>A0ABY2BID2</accession>
<dbReference type="Gene3D" id="1.10.10.10">
    <property type="entry name" value="Winged helix-like DNA-binding domain superfamily/Winged helix DNA-binding domain"/>
    <property type="match status" value="1"/>
</dbReference>
<evidence type="ECO:0000313" key="6">
    <source>
        <dbReference type="Proteomes" id="UP000295818"/>
    </source>
</evidence>
<keyword evidence="6" id="KW-1185">Reference proteome</keyword>
<dbReference type="SMART" id="SM00347">
    <property type="entry name" value="HTH_MARR"/>
    <property type="match status" value="1"/>
</dbReference>
<dbReference type="InterPro" id="IPR036390">
    <property type="entry name" value="WH_DNA-bd_sf"/>
</dbReference>